<dbReference type="AlphaFoldDB" id="A0A3P8KUU2"/>
<dbReference type="Proteomes" id="UP000269396">
    <property type="component" value="Unassembled WGS sequence"/>
</dbReference>
<gene>
    <name evidence="1" type="ORF">SMTD_LOCUS21308</name>
</gene>
<keyword evidence="2" id="KW-1185">Reference proteome</keyword>
<evidence type="ECO:0000313" key="1">
    <source>
        <dbReference type="EMBL" id="VDP84599.1"/>
    </source>
</evidence>
<organism evidence="1 2">
    <name type="scientific">Schistosoma mattheei</name>
    <dbReference type="NCBI Taxonomy" id="31246"/>
    <lineage>
        <taxon>Eukaryota</taxon>
        <taxon>Metazoa</taxon>
        <taxon>Spiralia</taxon>
        <taxon>Lophotrochozoa</taxon>
        <taxon>Platyhelminthes</taxon>
        <taxon>Trematoda</taxon>
        <taxon>Digenea</taxon>
        <taxon>Strigeidida</taxon>
        <taxon>Schistosomatoidea</taxon>
        <taxon>Schistosomatidae</taxon>
        <taxon>Schistosoma</taxon>
    </lineage>
</organism>
<sequence>MRIVVGGSFFACLFEDLAPQIPNSIVSNIVHTHSRSDNNKFTCCTIHEDKQ</sequence>
<dbReference type="EMBL" id="UZAL01046956">
    <property type="protein sequence ID" value="VDP84599.1"/>
    <property type="molecule type" value="Genomic_DNA"/>
</dbReference>
<proteinExistence type="predicted"/>
<protein>
    <submittedName>
        <fullName evidence="1">Uncharacterized protein</fullName>
    </submittedName>
</protein>
<accession>A0A3P8KUU2</accession>
<reference evidence="1 2" key="1">
    <citation type="submission" date="2018-11" db="EMBL/GenBank/DDBJ databases">
        <authorList>
            <consortium name="Pathogen Informatics"/>
        </authorList>
    </citation>
    <scope>NUCLEOTIDE SEQUENCE [LARGE SCALE GENOMIC DNA]</scope>
    <source>
        <strain>Denwood</strain>
        <strain evidence="2">Zambia</strain>
    </source>
</reference>
<name>A0A3P8KUU2_9TREM</name>
<evidence type="ECO:0000313" key="2">
    <source>
        <dbReference type="Proteomes" id="UP000269396"/>
    </source>
</evidence>